<proteinExistence type="predicted"/>
<organism evidence="1 2">
    <name type="scientific">Methylobacter tundripaludum</name>
    <dbReference type="NCBI Taxonomy" id="173365"/>
    <lineage>
        <taxon>Bacteria</taxon>
        <taxon>Pseudomonadati</taxon>
        <taxon>Pseudomonadota</taxon>
        <taxon>Gammaproteobacteria</taxon>
        <taxon>Methylococcales</taxon>
        <taxon>Methylococcaceae</taxon>
        <taxon>Methylobacter</taxon>
    </lineage>
</organism>
<dbReference type="EMBL" id="PTIY01000014">
    <property type="protein sequence ID" value="PPK67301.1"/>
    <property type="molecule type" value="Genomic_DNA"/>
</dbReference>
<evidence type="ECO:0000313" key="1">
    <source>
        <dbReference type="EMBL" id="PPK67301.1"/>
    </source>
</evidence>
<protein>
    <recommendedName>
        <fullName evidence="3">Phosphoribosyl-ATP pyrophosphohydrolase</fullName>
    </recommendedName>
</protein>
<dbReference type="InterPro" id="IPR033653">
    <property type="entry name" value="NTP-PPase_DR2231-like"/>
</dbReference>
<name>A0A2S6GQA5_9GAMM</name>
<gene>
    <name evidence="1" type="ORF">B0F88_11448</name>
</gene>
<dbReference type="OrthoDB" id="5571268at2"/>
<accession>A0A2S6GQA5</accession>
<comment type="caution">
    <text evidence="1">The sequence shown here is derived from an EMBL/GenBank/DDBJ whole genome shotgun (WGS) entry which is preliminary data.</text>
</comment>
<evidence type="ECO:0000313" key="2">
    <source>
        <dbReference type="Proteomes" id="UP000238071"/>
    </source>
</evidence>
<dbReference type="AlphaFoldDB" id="A0A2S6GQA5"/>
<keyword evidence="2" id="KW-1185">Reference proteome</keyword>
<reference evidence="1 2" key="1">
    <citation type="submission" date="2018-02" db="EMBL/GenBank/DDBJ databases">
        <title>Subsurface microbial communities from deep shales in Ohio and West Virginia, USA.</title>
        <authorList>
            <person name="Wrighton K."/>
        </authorList>
    </citation>
    <scope>NUCLEOTIDE SEQUENCE [LARGE SCALE GENOMIC DNA]</scope>
    <source>
        <strain evidence="1 2">OWC-G53F</strain>
    </source>
</reference>
<dbReference type="Proteomes" id="UP000238071">
    <property type="component" value="Unassembled WGS sequence"/>
</dbReference>
<dbReference type="CDD" id="cd11530">
    <property type="entry name" value="NTP-PPase_DR2231_like"/>
    <property type="match status" value="1"/>
</dbReference>
<evidence type="ECO:0008006" key="3">
    <source>
        <dbReference type="Google" id="ProtNLM"/>
    </source>
</evidence>
<dbReference type="RefSeq" id="WP_104424853.1">
    <property type="nucleotide sequence ID" value="NZ_PTIY01000014.1"/>
</dbReference>
<sequence>MNKHLKLVREFHDTFSLPQAEYGANTRLSDMDIVERQALLMVEGSAVLKAIKTGEMVEMLAGLVNLAYYALDAIAIRGSDVTDRPVTWRNDGFVISIMRTLSDKINNCTSGGADAYSDVYCLCVHLTSNFINADFDKAFQMIHDSKLSKQAKAPDLSECLYE</sequence>